<dbReference type="Proteomes" id="UP000824782">
    <property type="component" value="Unassembled WGS sequence"/>
</dbReference>
<name>A0AAV7A6B9_ENGPU</name>
<keyword evidence="3" id="KW-1185">Reference proteome</keyword>
<evidence type="ECO:0000256" key="1">
    <source>
        <dbReference type="SAM" id="MobiDB-lite"/>
    </source>
</evidence>
<evidence type="ECO:0008006" key="4">
    <source>
        <dbReference type="Google" id="ProtNLM"/>
    </source>
</evidence>
<protein>
    <recommendedName>
        <fullName evidence="4">Tankyrase 1-binding protein C-terminal domain-containing protein</fullName>
    </recommendedName>
</protein>
<dbReference type="EMBL" id="WNYA01000009">
    <property type="protein sequence ID" value="KAG8555005.1"/>
    <property type="molecule type" value="Genomic_DNA"/>
</dbReference>
<organism evidence="2 3">
    <name type="scientific">Engystomops pustulosus</name>
    <name type="common">Tungara frog</name>
    <name type="synonym">Physalaemus pustulosus</name>
    <dbReference type="NCBI Taxonomy" id="76066"/>
    <lineage>
        <taxon>Eukaryota</taxon>
        <taxon>Metazoa</taxon>
        <taxon>Chordata</taxon>
        <taxon>Craniata</taxon>
        <taxon>Vertebrata</taxon>
        <taxon>Euteleostomi</taxon>
        <taxon>Amphibia</taxon>
        <taxon>Batrachia</taxon>
        <taxon>Anura</taxon>
        <taxon>Neobatrachia</taxon>
        <taxon>Hyloidea</taxon>
        <taxon>Leptodactylidae</taxon>
        <taxon>Leiuperinae</taxon>
        <taxon>Engystomops</taxon>
    </lineage>
</organism>
<accession>A0AAV7A6B9</accession>
<feature type="compositionally biased region" description="Basic and acidic residues" evidence="1">
    <location>
        <begin position="310"/>
        <end position="323"/>
    </location>
</feature>
<feature type="region of interest" description="Disordered" evidence="1">
    <location>
        <begin position="398"/>
        <end position="437"/>
    </location>
</feature>
<feature type="compositionally biased region" description="Basic and acidic residues" evidence="1">
    <location>
        <begin position="95"/>
        <end position="108"/>
    </location>
</feature>
<sequence length="450" mass="49513">MSGNLVDIGRTDFSESWQTRSGQRTTLLDRQLEGNIGDSSAYQIALGNVDVNTLKKIDDYDPDVPQLSKQSSHSWDRKATASSNSIWQRNYTHSIKTEEQPKVTEKPKSRGLIIPSNKNQVKRPHEGGASESDLLSQYSFSQKKKPKVESDDHLTKLKSPGLSALQPGDDAAGNAESPPKARNKFAKIAQRKNEECGTISVPGTRSRFFCNPSDLLTSSVEVEKQEEDHTFTDCGVSGDLSPDNGCKQLNYWKSPSPASKTSDVTSSFTPLIQKPRNCFSWSGSLSKDQTKSQTLSPSLLSLHRFQRTKNVPDTENLRTDSSDKYPGSGDQISPVLTSSENKSKSNVVEIEDSSSEDLDKTEESACQFSLKLSPAHHTAFPESKPIASVKVSGLLKRKGLDSRSGSKLKPMARAKASGLSSRARPSQNNENRPGLQTTINDLWKNFSFKK</sequence>
<evidence type="ECO:0000313" key="3">
    <source>
        <dbReference type="Proteomes" id="UP000824782"/>
    </source>
</evidence>
<dbReference type="AlphaFoldDB" id="A0AAV7A6B9"/>
<reference evidence="2" key="1">
    <citation type="thesis" date="2020" institute="ProQuest LLC" country="789 East Eisenhower Parkway, Ann Arbor, MI, USA">
        <title>Comparative Genomics and Chromosome Evolution.</title>
        <authorList>
            <person name="Mudd A.B."/>
        </authorList>
    </citation>
    <scope>NUCLEOTIDE SEQUENCE</scope>
    <source>
        <strain evidence="2">237g6f4</strain>
        <tissue evidence="2">Blood</tissue>
    </source>
</reference>
<feature type="region of interest" description="Disordered" evidence="1">
    <location>
        <begin position="283"/>
        <end position="359"/>
    </location>
</feature>
<feature type="compositionally biased region" description="Polar residues" evidence="1">
    <location>
        <begin position="418"/>
        <end position="437"/>
    </location>
</feature>
<gene>
    <name evidence="2" type="ORF">GDO81_017537</name>
</gene>
<evidence type="ECO:0000313" key="2">
    <source>
        <dbReference type="EMBL" id="KAG8555005.1"/>
    </source>
</evidence>
<feature type="compositionally biased region" description="Polar residues" evidence="1">
    <location>
        <begin position="283"/>
        <end position="299"/>
    </location>
</feature>
<comment type="caution">
    <text evidence="2">The sequence shown here is derived from an EMBL/GenBank/DDBJ whole genome shotgun (WGS) entry which is preliminary data.</text>
</comment>
<proteinExistence type="predicted"/>
<feature type="region of interest" description="Disordered" evidence="1">
    <location>
        <begin position="91"/>
        <end position="179"/>
    </location>
</feature>
<feature type="compositionally biased region" description="Polar residues" evidence="1">
    <location>
        <begin position="330"/>
        <end position="346"/>
    </location>
</feature>